<dbReference type="Proteomes" id="UP000028999">
    <property type="component" value="Unassembled WGS sequence"/>
</dbReference>
<dbReference type="PaxDb" id="3708-A0A078CEW2"/>
<accession>A0A078CEW2</accession>
<name>A0A078CEW2_BRANA</name>
<proteinExistence type="predicted"/>
<gene>
    <name evidence="1" type="primary">BnaA03g47780D</name>
    <name evidence="1" type="ORF">GSBRNA2T00075311001</name>
</gene>
<evidence type="ECO:0000313" key="1">
    <source>
        <dbReference type="EMBL" id="CDY42761.1"/>
    </source>
</evidence>
<keyword evidence="2" id="KW-1185">Reference proteome</keyword>
<organism evidence="1 2">
    <name type="scientific">Brassica napus</name>
    <name type="common">Rape</name>
    <dbReference type="NCBI Taxonomy" id="3708"/>
    <lineage>
        <taxon>Eukaryota</taxon>
        <taxon>Viridiplantae</taxon>
        <taxon>Streptophyta</taxon>
        <taxon>Embryophyta</taxon>
        <taxon>Tracheophyta</taxon>
        <taxon>Spermatophyta</taxon>
        <taxon>Magnoliopsida</taxon>
        <taxon>eudicotyledons</taxon>
        <taxon>Gunneridae</taxon>
        <taxon>Pentapetalae</taxon>
        <taxon>rosids</taxon>
        <taxon>malvids</taxon>
        <taxon>Brassicales</taxon>
        <taxon>Brassicaceae</taxon>
        <taxon>Brassiceae</taxon>
        <taxon>Brassica</taxon>
    </lineage>
</organism>
<evidence type="ECO:0000313" key="2">
    <source>
        <dbReference type="Proteomes" id="UP000028999"/>
    </source>
</evidence>
<protein>
    <submittedName>
        <fullName evidence="1">BnaA03g47780D protein</fullName>
    </submittedName>
</protein>
<reference evidence="1 2" key="1">
    <citation type="journal article" date="2014" name="Science">
        <title>Plant genetics. Early allopolyploid evolution in the post-Neolithic Brassica napus oilseed genome.</title>
        <authorList>
            <person name="Chalhoub B."/>
            <person name="Denoeud F."/>
            <person name="Liu S."/>
            <person name="Parkin I.A."/>
            <person name="Tang H."/>
            <person name="Wang X."/>
            <person name="Chiquet J."/>
            <person name="Belcram H."/>
            <person name="Tong C."/>
            <person name="Samans B."/>
            <person name="Correa M."/>
            <person name="Da Silva C."/>
            <person name="Just J."/>
            <person name="Falentin C."/>
            <person name="Koh C.S."/>
            <person name="Le Clainche I."/>
            <person name="Bernard M."/>
            <person name="Bento P."/>
            <person name="Noel B."/>
            <person name="Labadie K."/>
            <person name="Alberti A."/>
            <person name="Charles M."/>
            <person name="Arnaud D."/>
            <person name="Guo H."/>
            <person name="Daviaud C."/>
            <person name="Alamery S."/>
            <person name="Jabbari K."/>
            <person name="Zhao M."/>
            <person name="Edger P.P."/>
            <person name="Chelaifa H."/>
            <person name="Tack D."/>
            <person name="Lassalle G."/>
            <person name="Mestiri I."/>
            <person name="Schnel N."/>
            <person name="Le Paslier M.C."/>
            <person name="Fan G."/>
            <person name="Renault V."/>
            <person name="Bayer P.E."/>
            <person name="Golicz A.A."/>
            <person name="Manoli S."/>
            <person name="Lee T.H."/>
            <person name="Thi V.H."/>
            <person name="Chalabi S."/>
            <person name="Hu Q."/>
            <person name="Fan C."/>
            <person name="Tollenaere R."/>
            <person name="Lu Y."/>
            <person name="Battail C."/>
            <person name="Shen J."/>
            <person name="Sidebottom C.H."/>
            <person name="Wang X."/>
            <person name="Canaguier A."/>
            <person name="Chauveau A."/>
            <person name="Berard A."/>
            <person name="Deniot G."/>
            <person name="Guan M."/>
            <person name="Liu Z."/>
            <person name="Sun F."/>
            <person name="Lim Y.P."/>
            <person name="Lyons E."/>
            <person name="Town C.D."/>
            <person name="Bancroft I."/>
            <person name="Wang X."/>
            <person name="Meng J."/>
            <person name="Ma J."/>
            <person name="Pires J.C."/>
            <person name="King G.J."/>
            <person name="Brunel D."/>
            <person name="Delourme R."/>
            <person name="Renard M."/>
            <person name="Aury J.M."/>
            <person name="Adams K.L."/>
            <person name="Batley J."/>
            <person name="Snowdon R.J."/>
            <person name="Tost J."/>
            <person name="Edwards D."/>
            <person name="Zhou Y."/>
            <person name="Hua W."/>
            <person name="Sharpe A.G."/>
            <person name="Paterson A.H."/>
            <person name="Guan C."/>
            <person name="Wincker P."/>
        </authorList>
    </citation>
    <scope>NUCLEOTIDE SEQUENCE [LARGE SCALE GENOMIC DNA]</scope>
    <source>
        <strain evidence="2">cv. Darmor-bzh</strain>
    </source>
</reference>
<sequence length="12" mass="1563">MIMELKNTKIRW</sequence>
<dbReference type="EMBL" id="LK032533">
    <property type="protein sequence ID" value="CDY42761.1"/>
    <property type="molecule type" value="Genomic_DNA"/>
</dbReference>